<dbReference type="SUPFAM" id="SSF55331">
    <property type="entry name" value="Tautomerase/MIF"/>
    <property type="match status" value="1"/>
</dbReference>
<evidence type="ECO:0000313" key="1">
    <source>
        <dbReference type="EMBL" id="KWS05978.1"/>
    </source>
</evidence>
<proteinExistence type="predicted"/>
<dbReference type="InterPro" id="IPR014347">
    <property type="entry name" value="Tautomerase/MIF_sf"/>
</dbReference>
<dbReference type="OrthoDB" id="8561934at2"/>
<evidence type="ECO:0000313" key="2">
    <source>
        <dbReference type="Proteomes" id="UP000023435"/>
    </source>
</evidence>
<dbReference type="AlphaFoldDB" id="A0A120AHC7"/>
<name>A0A120AHC7_9GAMM</name>
<organism evidence="1 2">
    <name type="scientific">Lysobacter capsici AZ78</name>
    <dbReference type="NCBI Taxonomy" id="1444315"/>
    <lineage>
        <taxon>Bacteria</taxon>
        <taxon>Pseudomonadati</taxon>
        <taxon>Pseudomonadota</taxon>
        <taxon>Gammaproteobacteria</taxon>
        <taxon>Lysobacterales</taxon>
        <taxon>Lysobacteraceae</taxon>
        <taxon>Lysobacter</taxon>
    </lineage>
</organism>
<dbReference type="EMBL" id="JAJA02000001">
    <property type="protein sequence ID" value="KWS05978.1"/>
    <property type="molecule type" value="Genomic_DNA"/>
</dbReference>
<dbReference type="RefSeq" id="WP_036110118.1">
    <property type="nucleotide sequence ID" value="NZ_JAJA02000001.1"/>
</dbReference>
<accession>A0A120AHC7</accession>
<gene>
    <name evidence="1" type="ORF">AZ78_3532</name>
</gene>
<comment type="caution">
    <text evidence="1">The sequence shown here is derived from an EMBL/GenBank/DDBJ whole genome shotgun (WGS) entry which is preliminary data.</text>
</comment>
<dbReference type="Proteomes" id="UP000023435">
    <property type="component" value="Unassembled WGS sequence"/>
</dbReference>
<protein>
    <submittedName>
        <fullName evidence="1">4-oxalocrotonate tautomerase</fullName>
    </submittedName>
</protein>
<reference evidence="1 2" key="1">
    <citation type="journal article" date="2014" name="Genome Announc.">
        <title>Draft Genome Sequence of Lysobacter capsici AZ78, a Bacterium Antagonistic to Plant-Pathogenic Oomycetes.</title>
        <authorList>
            <person name="Puopolo G."/>
            <person name="Sonego P."/>
            <person name="Engelen K."/>
            <person name="Pertot I."/>
        </authorList>
    </citation>
    <scope>NUCLEOTIDE SEQUENCE [LARGE SCALE GENOMIC DNA]</scope>
    <source>
        <strain evidence="1 2">AZ78</strain>
    </source>
</reference>
<sequence length="136" mass="15186">MPHLNLQLSGSPNPDLSRRAAALIADLTVEVLGKPRELIAIAIHYVDRAHWFIDGRSLAEWNRDAFHLDISITDETNTKGEKARYLQQVHAQLSALIGEVHETSYIHVIDARAAAYGYGGLTQERRYQLAQLGAKD</sequence>
<keyword evidence="2" id="KW-1185">Reference proteome</keyword>
<dbReference type="Gene3D" id="3.30.429.10">
    <property type="entry name" value="Macrophage Migration Inhibitory Factor"/>
    <property type="match status" value="2"/>
</dbReference>